<evidence type="ECO:0000256" key="15">
    <source>
        <dbReference type="ARBA" id="ARBA00023304"/>
    </source>
</evidence>
<name>V6ARI5_9ARCH</name>
<keyword evidence="8" id="KW-0432">Leucine biosynthesis</keyword>
<evidence type="ECO:0000256" key="13">
    <source>
        <dbReference type="ARBA" id="ARBA00023014"/>
    </source>
</evidence>
<dbReference type="InterPro" id="IPR036008">
    <property type="entry name" value="Aconitase_4Fe-4S_dom"/>
</dbReference>
<keyword evidence="14 17" id="KW-0456">Lyase</keyword>
<accession>V6ARI5</accession>
<gene>
    <name evidence="17" type="primary">leuC</name>
    <name evidence="17" type="ORF">NITUZ_140337</name>
</gene>
<reference evidence="17 18" key="1">
    <citation type="journal article" date="2013" name="PLoS ONE">
        <title>Enrichment and Genome Sequence of the Group I.1a Ammonia-Oxidizing Archaeon ?Ca. Nitrosotenuis uzonensis? Representing a Clade Globally.</title>
        <authorList>
            <person name="Lebedeva E.V."/>
            <person name="Hatzenpichler R."/>
            <person name="Pelletier E."/>
            <person name="Schuster N."/>
            <person name="Hauzmayer S."/>
            <person name="Bulaev A."/>
            <person name="Grigor'eva N.V."/>
            <person name="Galushko A."/>
            <person name="Schmid M."/>
            <person name="Palatinszky M."/>
            <person name="Le Paslier D."/>
            <person name="Daims H."/>
            <person name="Wagner M."/>
        </authorList>
    </citation>
    <scope>NUCLEOTIDE SEQUENCE [LARGE SCALE GENOMIC DNA]</scope>
    <source>
        <strain evidence="17 18">N4</strain>
    </source>
</reference>
<evidence type="ECO:0000313" key="18">
    <source>
        <dbReference type="Proteomes" id="UP000018159"/>
    </source>
</evidence>
<dbReference type="OrthoDB" id="6900at2157"/>
<evidence type="ECO:0000256" key="9">
    <source>
        <dbReference type="ARBA" id="ARBA00022485"/>
    </source>
</evidence>
<proteinExistence type="inferred from homology"/>
<keyword evidence="17" id="KW-0413">Isomerase</keyword>
<evidence type="ECO:0000256" key="8">
    <source>
        <dbReference type="ARBA" id="ARBA00022430"/>
    </source>
</evidence>
<dbReference type="Gene3D" id="3.30.499.10">
    <property type="entry name" value="Aconitase, domain 3"/>
    <property type="match status" value="2"/>
</dbReference>
<comment type="catalytic activity">
    <reaction evidence="1">
        <text>(2R,3S)-3-isopropylmalate = (2S)-2-isopropylmalate</text>
        <dbReference type="Rhea" id="RHEA:32287"/>
        <dbReference type="ChEBI" id="CHEBI:1178"/>
        <dbReference type="ChEBI" id="CHEBI:35121"/>
        <dbReference type="EC" id="4.2.1.33"/>
    </reaction>
</comment>
<dbReference type="InterPro" id="IPR001030">
    <property type="entry name" value="Acoase/IPM_deHydtase_lsu_aba"/>
</dbReference>
<dbReference type="PANTHER" id="PTHR43822">
    <property type="entry name" value="HOMOACONITASE, MITOCHONDRIAL-RELATED"/>
    <property type="match status" value="1"/>
</dbReference>
<comment type="pathway">
    <text evidence="4">Amino-acid biosynthesis; L-leucine biosynthesis; L-leucine from 3-methyl-2-oxobutanoate: step 2/4.</text>
</comment>
<evidence type="ECO:0000259" key="16">
    <source>
        <dbReference type="Pfam" id="PF00330"/>
    </source>
</evidence>
<dbReference type="UniPathway" id="UPA00048">
    <property type="reaction ID" value="UER00071"/>
</dbReference>
<keyword evidence="13" id="KW-0411">Iron-sulfur</keyword>
<evidence type="ECO:0000256" key="12">
    <source>
        <dbReference type="ARBA" id="ARBA00023004"/>
    </source>
</evidence>
<keyword evidence="12" id="KW-0408">Iron</keyword>
<dbReference type="GO" id="GO:0009098">
    <property type="term" value="P:L-leucine biosynthetic process"/>
    <property type="evidence" value="ECO:0007669"/>
    <property type="project" value="UniProtKB-UniPathway"/>
</dbReference>
<keyword evidence="10" id="KW-0028">Amino-acid biosynthesis</keyword>
<dbReference type="GO" id="GO:0003861">
    <property type="term" value="F:3-isopropylmalate dehydratase activity"/>
    <property type="evidence" value="ECO:0007669"/>
    <property type="project" value="UniProtKB-EC"/>
</dbReference>
<evidence type="ECO:0000256" key="10">
    <source>
        <dbReference type="ARBA" id="ARBA00022605"/>
    </source>
</evidence>
<evidence type="ECO:0000256" key="11">
    <source>
        <dbReference type="ARBA" id="ARBA00022723"/>
    </source>
</evidence>
<evidence type="ECO:0000256" key="14">
    <source>
        <dbReference type="ARBA" id="ARBA00023239"/>
    </source>
</evidence>
<evidence type="ECO:0000256" key="1">
    <source>
        <dbReference type="ARBA" id="ARBA00000491"/>
    </source>
</evidence>
<keyword evidence="15" id="KW-0100">Branched-chain amino acid biosynthesis</keyword>
<dbReference type="NCBIfam" id="NF004016">
    <property type="entry name" value="PRK05478.1"/>
    <property type="match status" value="1"/>
</dbReference>
<dbReference type="InterPro" id="IPR033941">
    <property type="entry name" value="IPMI_cat"/>
</dbReference>
<dbReference type="STRING" id="1407055.NITUZ_140337"/>
<dbReference type="NCBIfam" id="NF009116">
    <property type="entry name" value="PRK12466.1"/>
    <property type="match status" value="1"/>
</dbReference>
<dbReference type="GO" id="GO:0051539">
    <property type="term" value="F:4 iron, 4 sulfur cluster binding"/>
    <property type="evidence" value="ECO:0007669"/>
    <property type="project" value="UniProtKB-KW"/>
</dbReference>
<dbReference type="RefSeq" id="WP_048194772.1">
    <property type="nucleotide sequence ID" value="NZ_CBTY010000006.1"/>
</dbReference>
<dbReference type="FunFam" id="3.30.499.10:FF:000007">
    <property type="entry name" value="3-isopropylmalate dehydratase large subunit"/>
    <property type="match status" value="1"/>
</dbReference>
<evidence type="ECO:0000256" key="6">
    <source>
        <dbReference type="ARBA" id="ARBA00011998"/>
    </source>
</evidence>
<dbReference type="HAMAP" id="MF_01026">
    <property type="entry name" value="LeuC_type1"/>
    <property type="match status" value="1"/>
</dbReference>
<dbReference type="GO" id="GO:0046872">
    <property type="term" value="F:metal ion binding"/>
    <property type="evidence" value="ECO:0007669"/>
    <property type="project" value="UniProtKB-KW"/>
</dbReference>
<comment type="function">
    <text evidence="3">Catalyzes the isomerization between 2-isopropylmalate and 3-isopropylmalate, via the formation of 2-isopropylmaleate.</text>
</comment>
<dbReference type="Proteomes" id="UP000018159">
    <property type="component" value="Unassembled WGS sequence"/>
</dbReference>
<dbReference type="NCBIfam" id="TIGR00170">
    <property type="entry name" value="leuC"/>
    <property type="match status" value="1"/>
</dbReference>
<protein>
    <recommendedName>
        <fullName evidence="7">3-isopropylmalate dehydratase</fullName>
        <ecNumber evidence="6">4.2.1.33</ecNumber>
    </recommendedName>
</protein>
<sequence length="468" mass="51368">MPRTIFEKIWDDHKVTEIDGRSLLYVDRHLVHEVTSPQAFDGLRINKRKVRRTDLTFATMDHNVPTSNRSLPIVDQISATQIRTLEQNCKEFGIPLFDLHSPYQGIVHVIGPELGITLPGTTIVCGDSHTSTHGAFGAFALGIGTSDVEHVLATQCIVLDKPKTFEIRVDGKRKNPHTITAKDIILSIIKKIGTGGGTGTVIEYRGQTISDLTMEERMTICNMSIEAGARAGLVAPDQKTFEYLRGRMYTPKNYDDLVLQWQEHLKTDSNAKFDKTFSIDVTDIAPQVSWGTNPAMTTDVTDVVPSPDEYAKGNRSEEAAAKKALEYMGLVPGTPITDIKVDRVFIGSCTNARLQDLIEAASIINGNKVAPNVRAMVVPGSQQVKKQAEDLGLDKIFKDANFEWRESGCSMCLGMNPDILARGERCASTSNRNFEGRQGSGGRTHLVSPIMAAAAAIAGHFVDVREMV</sequence>
<evidence type="ECO:0000256" key="7">
    <source>
        <dbReference type="ARBA" id="ARBA00014371"/>
    </source>
</evidence>
<dbReference type="EC" id="4.2.1.33" evidence="6"/>
<keyword evidence="18" id="KW-1185">Reference proteome</keyword>
<feature type="domain" description="Aconitase/3-isopropylmalate dehydratase large subunit alpha/beta/alpha" evidence="16">
    <location>
        <begin position="7"/>
        <end position="459"/>
    </location>
</feature>
<keyword evidence="11" id="KW-0479">Metal-binding</keyword>
<evidence type="ECO:0000256" key="3">
    <source>
        <dbReference type="ARBA" id="ARBA00002695"/>
    </source>
</evidence>
<keyword evidence="9" id="KW-0004">4Fe-4S</keyword>
<dbReference type="CDD" id="cd01583">
    <property type="entry name" value="IPMI"/>
    <property type="match status" value="1"/>
</dbReference>
<dbReference type="PANTHER" id="PTHR43822:SF9">
    <property type="entry name" value="3-ISOPROPYLMALATE DEHYDRATASE"/>
    <property type="match status" value="1"/>
</dbReference>
<dbReference type="InterPro" id="IPR015931">
    <property type="entry name" value="Acnase/IPM_dHydase_lsu_aba_1/3"/>
</dbReference>
<dbReference type="GO" id="GO:0016853">
    <property type="term" value="F:isomerase activity"/>
    <property type="evidence" value="ECO:0007669"/>
    <property type="project" value="UniProtKB-KW"/>
</dbReference>
<dbReference type="EMBL" id="CBTY010000006">
    <property type="protein sequence ID" value="CDI05262.1"/>
    <property type="molecule type" value="Genomic_DNA"/>
</dbReference>
<evidence type="ECO:0000256" key="4">
    <source>
        <dbReference type="ARBA" id="ARBA00004729"/>
    </source>
</evidence>
<comment type="cofactor">
    <cofactor evidence="2">
        <name>[4Fe-4S] cluster</name>
        <dbReference type="ChEBI" id="CHEBI:49883"/>
    </cofactor>
</comment>
<evidence type="ECO:0000313" key="17">
    <source>
        <dbReference type="EMBL" id="CDI05262.1"/>
    </source>
</evidence>
<dbReference type="PRINTS" id="PR00415">
    <property type="entry name" value="ACONITASE"/>
</dbReference>
<dbReference type="Pfam" id="PF00330">
    <property type="entry name" value="Aconitase"/>
    <property type="match status" value="1"/>
</dbReference>
<dbReference type="InterPro" id="IPR050067">
    <property type="entry name" value="IPM_dehydratase_rel_enz"/>
</dbReference>
<dbReference type="InterPro" id="IPR004430">
    <property type="entry name" value="3-IsopropMal_deHydase_lsu"/>
</dbReference>
<organism evidence="17 18">
    <name type="scientific">Candidatus Nitrosotenuis uzonensis</name>
    <dbReference type="NCBI Taxonomy" id="1407055"/>
    <lineage>
        <taxon>Archaea</taxon>
        <taxon>Nitrososphaerota</taxon>
        <taxon>Candidatus Nitrosotenuis</taxon>
    </lineage>
</organism>
<dbReference type="SUPFAM" id="SSF53732">
    <property type="entry name" value="Aconitase iron-sulfur domain"/>
    <property type="match status" value="1"/>
</dbReference>
<evidence type="ECO:0000256" key="5">
    <source>
        <dbReference type="ARBA" id="ARBA00007185"/>
    </source>
</evidence>
<comment type="caution">
    <text evidence="17">The sequence shown here is derived from an EMBL/GenBank/DDBJ whole genome shotgun (WGS) entry which is preliminary data.</text>
</comment>
<dbReference type="InterPro" id="IPR018136">
    <property type="entry name" value="Aconitase_4Fe-4S_BS"/>
</dbReference>
<dbReference type="PROSITE" id="PS00450">
    <property type="entry name" value="ACONITASE_1"/>
    <property type="match status" value="1"/>
</dbReference>
<dbReference type="AlphaFoldDB" id="V6ARI5"/>
<comment type="similarity">
    <text evidence="5">Belongs to the aconitase/IPM isomerase family.</text>
</comment>
<evidence type="ECO:0000256" key="2">
    <source>
        <dbReference type="ARBA" id="ARBA00001966"/>
    </source>
</evidence>